<dbReference type="OrthoDB" id="2199707at2"/>
<accession>A0A1Q2D532</accession>
<keyword evidence="2" id="KW-1185">Reference proteome</keyword>
<name>A0A1Q2D532_9ENTE</name>
<sequence>MKKMILGTTVCASLLLVALGGCGQKEEIQGTIESGKVTETSTSLSGGVEEVAGEATLKDDGYFKEIITGDKDPKVKLEAEYKTDWTDSSWENVDFNIDKVKVVEVDKFKDDQEKDYKGLMSMHYTLENKGEEEVKVRPKEATIVLKDGKEVKADHFLDIWDDVFAKDHKKDGYIHFKFNDTDQIDSIKEIKISFTGHKKDSSEDKVDHTYDVTLPLELAK</sequence>
<dbReference type="AlphaFoldDB" id="A0A1Q2D532"/>
<evidence type="ECO:0000313" key="2">
    <source>
        <dbReference type="Proteomes" id="UP000188246"/>
    </source>
</evidence>
<dbReference type="KEGG" id="vpi:BW732_03915"/>
<protein>
    <submittedName>
        <fullName evidence="1">Uncharacterized protein</fullName>
    </submittedName>
</protein>
<reference evidence="1 2" key="1">
    <citation type="journal article" date="2010" name="Int. J. Syst. Evol. Microbiol.">
        <title>Vagococcus penaei sp. nov., isolated from spoilage microbiota of cooked shrimp (Penaeus vannamei).</title>
        <authorList>
            <person name="Jaffres E."/>
            <person name="Prevost H."/>
            <person name="Rossero A."/>
            <person name="Joffraud J.J."/>
            <person name="Dousset X."/>
        </authorList>
    </citation>
    <scope>NUCLEOTIDE SEQUENCE [LARGE SCALE GENOMIC DNA]</scope>
    <source>
        <strain evidence="1 2">CD276</strain>
    </source>
</reference>
<dbReference type="EMBL" id="CP019609">
    <property type="protein sequence ID" value="AQP53469.1"/>
    <property type="molecule type" value="Genomic_DNA"/>
</dbReference>
<gene>
    <name evidence="1" type="ORF">BW732_03915</name>
</gene>
<evidence type="ECO:0000313" key="1">
    <source>
        <dbReference type="EMBL" id="AQP53469.1"/>
    </source>
</evidence>
<dbReference type="Proteomes" id="UP000188246">
    <property type="component" value="Chromosome"/>
</dbReference>
<organism evidence="1 2">
    <name type="scientific">Vagococcus penaei</name>
    <dbReference type="NCBI Taxonomy" id="633807"/>
    <lineage>
        <taxon>Bacteria</taxon>
        <taxon>Bacillati</taxon>
        <taxon>Bacillota</taxon>
        <taxon>Bacilli</taxon>
        <taxon>Lactobacillales</taxon>
        <taxon>Enterococcaceae</taxon>
        <taxon>Vagococcus</taxon>
    </lineage>
</organism>
<dbReference type="PROSITE" id="PS51257">
    <property type="entry name" value="PROKAR_LIPOPROTEIN"/>
    <property type="match status" value="1"/>
</dbReference>
<proteinExistence type="predicted"/>
<dbReference type="RefSeq" id="WP_077275559.1">
    <property type="nucleotide sequence ID" value="NZ_CP019609.1"/>
</dbReference>